<dbReference type="Gene3D" id="1.10.150.240">
    <property type="entry name" value="Putative phosphatase, domain 2"/>
    <property type="match status" value="1"/>
</dbReference>
<gene>
    <name evidence="1" type="ORF">RF683_07540</name>
</gene>
<dbReference type="InterPro" id="IPR023198">
    <property type="entry name" value="PGP-like_dom2"/>
</dbReference>
<sequence>MIDAIIFDFGNVFINLDANAPLEALKKLGVTDWNEELDYLNKSYETGKIDELTFMQGIQKQLPQAELVEIREAWNSILLDFPLYRLEFLQMLTSKYKLYLLSNTDATHIEKFEHKVGQSFAREFYSCFEKVYFSFEFGFRKPEAKAFQFVLNNHNLTPKKTLFIDDKLENIKAAEELGIQTWHLQVGQEDVVDLFQKNIL</sequence>
<dbReference type="CDD" id="cd02603">
    <property type="entry name" value="HAD_sEH-N_like"/>
    <property type="match status" value="1"/>
</dbReference>
<dbReference type="EMBL" id="CP133721">
    <property type="protein sequence ID" value="WMW77342.1"/>
    <property type="molecule type" value="Genomic_DNA"/>
</dbReference>
<dbReference type="PANTHER" id="PTHR43611">
    <property type="entry name" value="ALPHA-D-GLUCOSE 1-PHOSPHATE PHOSPHATASE"/>
    <property type="match status" value="1"/>
</dbReference>
<dbReference type="NCBIfam" id="TIGR01509">
    <property type="entry name" value="HAD-SF-IA-v3"/>
    <property type="match status" value="1"/>
</dbReference>
<dbReference type="PANTHER" id="PTHR43611:SF3">
    <property type="entry name" value="FLAVIN MONONUCLEOTIDE HYDROLASE 1, CHLOROPLATIC"/>
    <property type="match status" value="1"/>
</dbReference>
<dbReference type="Pfam" id="PF00702">
    <property type="entry name" value="Hydrolase"/>
    <property type="match status" value="1"/>
</dbReference>
<keyword evidence="2" id="KW-1185">Reference proteome</keyword>
<dbReference type="InterPro" id="IPR036412">
    <property type="entry name" value="HAD-like_sf"/>
</dbReference>
<proteinExistence type="predicted"/>
<accession>A0ABY9R7X2</accession>
<dbReference type="Proteomes" id="UP001180481">
    <property type="component" value="Chromosome"/>
</dbReference>
<dbReference type="Gene3D" id="3.40.50.1000">
    <property type="entry name" value="HAD superfamily/HAD-like"/>
    <property type="match status" value="1"/>
</dbReference>
<organism evidence="1 2">
    <name type="scientific">Flavobacterium nakdongensis</name>
    <dbReference type="NCBI Taxonomy" id="3073563"/>
    <lineage>
        <taxon>Bacteria</taxon>
        <taxon>Pseudomonadati</taxon>
        <taxon>Bacteroidota</taxon>
        <taxon>Flavobacteriia</taxon>
        <taxon>Flavobacteriales</taxon>
        <taxon>Flavobacteriaceae</taxon>
        <taxon>Flavobacterium</taxon>
    </lineage>
</organism>
<evidence type="ECO:0000313" key="1">
    <source>
        <dbReference type="EMBL" id="WMW77342.1"/>
    </source>
</evidence>
<dbReference type="RefSeq" id="WP_309531718.1">
    <property type="nucleotide sequence ID" value="NZ_CP133721.1"/>
</dbReference>
<name>A0ABY9R7X2_9FLAO</name>
<dbReference type="SFLD" id="SFLDG01129">
    <property type="entry name" value="C1.5:_HAD__Beta-PGM__Phosphata"/>
    <property type="match status" value="1"/>
</dbReference>
<dbReference type="SFLD" id="SFLDS00003">
    <property type="entry name" value="Haloacid_Dehalogenase"/>
    <property type="match status" value="1"/>
</dbReference>
<evidence type="ECO:0000313" key="2">
    <source>
        <dbReference type="Proteomes" id="UP001180481"/>
    </source>
</evidence>
<reference evidence="1" key="1">
    <citation type="submission" date="2023-09" db="EMBL/GenBank/DDBJ databases">
        <title>Flavobacterium sp. 20NA77.7 isolated from freshwater.</title>
        <authorList>
            <person name="Le V."/>
            <person name="Ko S.-R."/>
            <person name="Ahn C.-Y."/>
            <person name="Oh H.-M."/>
        </authorList>
    </citation>
    <scope>NUCLEOTIDE SEQUENCE</scope>
    <source>
        <strain evidence="1">20NA77.7</strain>
    </source>
</reference>
<dbReference type="InterPro" id="IPR006439">
    <property type="entry name" value="HAD-SF_hydro_IA"/>
</dbReference>
<dbReference type="SUPFAM" id="SSF56784">
    <property type="entry name" value="HAD-like"/>
    <property type="match status" value="1"/>
</dbReference>
<dbReference type="InterPro" id="IPR023214">
    <property type="entry name" value="HAD_sf"/>
</dbReference>
<protein>
    <submittedName>
        <fullName evidence="1">HAD family phosphatase</fullName>
    </submittedName>
</protein>